<evidence type="ECO:0000256" key="12">
    <source>
        <dbReference type="ARBA" id="ARBA00025694"/>
    </source>
</evidence>
<reference evidence="18 19" key="1">
    <citation type="submission" date="2022-06" db="EMBL/GenBank/DDBJ databases">
        <title>Mesorhizobium sp. strain RP14 Genome sequencing and assembly.</title>
        <authorList>
            <person name="Kim I."/>
        </authorList>
    </citation>
    <scope>NUCLEOTIDE SEQUENCE [LARGE SCALE GENOMIC DNA]</scope>
    <source>
        <strain evidence="19">RP14(2022)</strain>
    </source>
</reference>
<evidence type="ECO:0000256" key="5">
    <source>
        <dbReference type="ARBA" id="ARBA00022448"/>
    </source>
</evidence>
<comment type="similarity">
    <text evidence="2">Belongs to the cytochrome c oxidase bacterial subunit 4 family.</text>
</comment>
<protein>
    <recommendedName>
        <fullName evidence="4">Cytochrome bo(3) ubiquinol oxidase subunit 4</fullName>
    </recommendedName>
    <alternativeName>
        <fullName evidence="16">Cytochrome o ubiquinol oxidase subunit 4</fullName>
    </alternativeName>
    <alternativeName>
        <fullName evidence="13">Oxidase bo(3) subunit 4</fullName>
    </alternativeName>
    <alternativeName>
        <fullName evidence="14">Ubiquinol oxidase polypeptide IV</fullName>
    </alternativeName>
    <alternativeName>
        <fullName evidence="15">Ubiquinol oxidase subunit 4</fullName>
    </alternativeName>
</protein>
<evidence type="ECO:0000256" key="9">
    <source>
        <dbReference type="ARBA" id="ARBA00022989"/>
    </source>
</evidence>
<keyword evidence="11 17" id="KW-0472">Membrane</keyword>
<dbReference type="Proteomes" id="UP001205906">
    <property type="component" value="Unassembled WGS sequence"/>
</dbReference>
<keyword evidence="6" id="KW-1003">Cell membrane</keyword>
<dbReference type="NCBIfam" id="TIGR02847">
    <property type="entry name" value="CyoD"/>
    <property type="match status" value="1"/>
</dbReference>
<evidence type="ECO:0000256" key="3">
    <source>
        <dbReference type="ARBA" id="ARBA00011700"/>
    </source>
</evidence>
<proteinExistence type="inferred from homology"/>
<keyword evidence="5" id="KW-0813">Transport</keyword>
<comment type="subunit">
    <text evidence="3">Heterooctamer of two A chains, two B chains, two C chains and two D chains.</text>
</comment>
<evidence type="ECO:0000313" key="19">
    <source>
        <dbReference type="Proteomes" id="UP001205906"/>
    </source>
</evidence>
<keyword evidence="8" id="KW-0249">Electron transport</keyword>
<evidence type="ECO:0000256" key="6">
    <source>
        <dbReference type="ARBA" id="ARBA00022475"/>
    </source>
</evidence>
<evidence type="ECO:0000313" key="18">
    <source>
        <dbReference type="EMBL" id="MCO6051947.1"/>
    </source>
</evidence>
<dbReference type="InterPro" id="IPR014210">
    <property type="entry name" value="Cyt_o_ubiqinol_oxidase_su4"/>
</dbReference>
<keyword evidence="9 17" id="KW-1133">Transmembrane helix</keyword>
<evidence type="ECO:0000256" key="1">
    <source>
        <dbReference type="ARBA" id="ARBA00004651"/>
    </source>
</evidence>
<dbReference type="EMBL" id="JAMXQS010000009">
    <property type="protein sequence ID" value="MCO6051947.1"/>
    <property type="molecule type" value="Genomic_DNA"/>
</dbReference>
<evidence type="ECO:0000256" key="8">
    <source>
        <dbReference type="ARBA" id="ARBA00022982"/>
    </source>
</evidence>
<organism evidence="18 19">
    <name type="scientific">Mesorhizobium liriopis</name>
    <dbReference type="NCBI Taxonomy" id="2953882"/>
    <lineage>
        <taxon>Bacteria</taxon>
        <taxon>Pseudomonadati</taxon>
        <taxon>Pseudomonadota</taxon>
        <taxon>Alphaproteobacteria</taxon>
        <taxon>Hyphomicrobiales</taxon>
        <taxon>Phyllobacteriaceae</taxon>
        <taxon>Mesorhizobium</taxon>
    </lineage>
</organism>
<comment type="function">
    <text evidence="12">Cytochrome bo(3) ubiquinol terminal oxidase is the component of the aerobic respiratory chain of E.coli that predominates when cells are grown at high aeration. Has proton pump activity across the membrane in addition to electron transfer, pumping 2 protons/electron.</text>
</comment>
<evidence type="ECO:0000256" key="14">
    <source>
        <dbReference type="ARBA" id="ARBA00030211"/>
    </source>
</evidence>
<dbReference type="PANTHER" id="PTHR36835">
    <property type="entry name" value="CYTOCHROME BO(3) UBIQUINOL OXIDASE SUBUNIT 4"/>
    <property type="match status" value="1"/>
</dbReference>
<keyword evidence="19" id="KW-1185">Reference proteome</keyword>
<comment type="caution">
    <text evidence="18">The sequence shown here is derived from an EMBL/GenBank/DDBJ whole genome shotgun (WGS) entry which is preliminary data.</text>
</comment>
<feature type="transmembrane region" description="Helical" evidence="17">
    <location>
        <begin position="54"/>
        <end position="79"/>
    </location>
</feature>
<evidence type="ECO:0000256" key="10">
    <source>
        <dbReference type="ARBA" id="ARBA00023002"/>
    </source>
</evidence>
<evidence type="ECO:0000256" key="13">
    <source>
        <dbReference type="ARBA" id="ARBA00030071"/>
    </source>
</evidence>
<dbReference type="SUPFAM" id="SSF82866">
    <property type="entry name" value="Multidrug efflux transporter AcrB transmembrane domain"/>
    <property type="match status" value="1"/>
</dbReference>
<dbReference type="RefSeq" id="WP_252821991.1">
    <property type="nucleotide sequence ID" value="NZ_JAMXQS010000009.1"/>
</dbReference>
<dbReference type="PANTHER" id="PTHR36835:SF1">
    <property type="entry name" value="CYTOCHROME BO(3) UBIQUINOL OXIDASE SUBUNIT 4"/>
    <property type="match status" value="1"/>
</dbReference>
<keyword evidence="10" id="KW-0560">Oxidoreductase</keyword>
<accession>A0ABT1CAU3</accession>
<evidence type="ECO:0000256" key="2">
    <source>
        <dbReference type="ARBA" id="ARBA00008079"/>
    </source>
</evidence>
<evidence type="ECO:0000256" key="16">
    <source>
        <dbReference type="ARBA" id="ARBA00032185"/>
    </source>
</evidence>
<dbReference type="Pfam" id="PF03626">
    <property type="entry name" value="COX4_pro"/>
    <property type="match status" value="1"/>
</dbReference>
<dbReference type="InterPro" id="IPR005171">
    <property type="entry name" value="Cyt_c_oxidase_su4_prok"/>
</dbReference>
<evidence type="ECO:0000256" key="11">
    <source>
        <dbReference type="ARBA" id="ARBA00023136"/>
    </source>
</evidence>
<feature type="transmembrane region" description="Helical" evidence="17">
    <location>
        <begin position="30"/>
        <end position="48"/>
    </location>
</feature>
<comment type="subcellular location">
    <subcellularLocation>
        <location evidence="1">Cell membrane</location>
        <topology evidence="1">Multi-pass membrane protein</topology>
    </subcellularLocation>
</comment>
<dbReference type="InterPro" id="IPR050968">
    <property type="entry name" value="Cytochrome_c_oxidase_bac_sub4"/>
</dbReference>
<evidence type="ECO:0000256" key="4">
    <source>
        <dbReference type="ARBA" id="ARBA00014689"/>
    </source>
</evidence>
<evidence type="ECO:0000256" key="17">
    <source>
        <dbReference type="SAM" id="Phobius"/>
    </source>
</evidence>
<evidence type="ECO:0000256" key="15">
    <source>
        <dbReference type="ARBA" id="ARBA00031887"/>
    </source>
</evidence>
<gene>
    <name evidence="18" type="primary">cyoD</name>
    <name evidence="18" type="ORF">NGM99_19345</name>
</gene>
<sequence>MTQTETTDQNDAAPGAEEINVAESGGGFRAYLIGYGLALLLTAASFYAAQSDFIYAPAIISALVVLAIAQMGVHLVFFLHITTGPDNTNNVIALAFGVMVVGLVVLGSIWIMGHLHENTMPRENMTREEMLQMQR</sequence>
<evidence type="ECO:0000256" key="7">
    <source>
        <dbReference type="ARBA" id="ARBA00022692"/>
    </source>
</evidence>
<keyword evidence="7 17" id="KW-0812">Transmembrane</keyword>
<name>A0ABT1CAU3_9HYPH</name>
<feature type="transmembrane region" description="Helical" evidence="17">
    <location>
        <begin position="91"/>
        <end position="112"/>
    </location>
</feature>